<dbReference type="InterPro" id="IPR011009">
    <property type="entry name" value="Kinase-like_dom_sf"/>
</dbReference>
<accession>A0ABW2TG33</accession>
<evidence type="ECO:0008006" key="3">
    <source>
        <dbReference type="Google" id="ProtNLM"/>
    </source>
</evidence>
<evidence type="ECO:0000313" key="1">
    <source>
        <dbReference type="EMBL" id="MFC7607166.1"/>
    </source>
</evidence>
<protein>
    <recommendedName>
        <fullName evidence="3">Aminoglycoside phosphotransferase domain-containing protein</fullName>
    </recommendedName>
</protein>
<comment type="caution">
    <text evidence="1">The sequence shown here is derived from an EMBL/GenBank/DDBJ whole genome shotgun (WGS) entry which is preliminary data.</text>
</comment>
<dbReference type="EMBL" id="JBHTEE010000001">
    <property type="protein sequence ID" value="MFC7607166.1"/>
    <property type="molecule type" value="Genomic_DNA"/>
</dbReference>
<organism evidence="1 2">
    <name type="scientific">Streptosporangium amethystogenes subsp. fukuiense</name>
    <dbReference type="NCBI Taxonomy" id="698418"/>
    <lineage>
        <taxon>Bacteria</taxon>
        <taxon>Bacillati</taxon>
        <taxon>Actinomycetota</taxon>
        <taxon>Actinomycetes</taxon>
        <taxon>Streptosporangiales</taxon>
        <taxon>Streptosporangiaceae</taxon>
        <taxon>Streptosporangium</taxon>
    </lineage>
</organism>
<gene>
    <name evidence="1" type="ORF">ACFQVD_44465</name>
</gene>
<proteinExistence type="predicted"/>
<dbReference type="Proteomes" id="UP001596514">
    <property type="component" value="Unassembled WGS sequence"/>
</dbReference>
<name>A0ABW2TG33_9ACTN</name>
<sequence length="314" mass="33232">MSRAAESYGTGYVLTTIAPSAEGDYRWTRRPGPHRGGALRTPDPAVLDAVRIAARGRVGFTLPERADATGVTYRTGQARSLAAMILGPRSGGSDTDIARIAADTFAETGAALARLHAVPLPQADLPLPDGLLRLLSWLRGGLGPGAAPDLHRRATEMLGRDRMATVAAWCVPAAEAPHALLHGGPSLGILLPLTSDMDGGLLTGENLAAGPPESDVGWIIGELVELRASISRFGGRRDFDFDMFIGRVLEGYTAALDLAAVGRMAALRFLTHLHDFAAYMKWHDVLVEYLKLVADVIDAADAGQLLLSGEVARS</sequence>
<keyword evidence="2" id="KW-1185">Reference proteome</keyword>
<dbReference type="RefSeq" id="WP_343967020.1">
    <property type="nucleotide sequence ID" value="NZ_BAAAGK010000051.1"/>
</dbReference>
<reference evidence="2" key="1">
    <citation type="journal article" date="2019" name="Int. J. Syst. Evol. Microbiol.">
        <title>The Global Catalogue of Microorganisms (GCM) 10K type strain sequencing project: providing services to taxonomists for standard genome sequencing and annotation.</title>
        <authorList>
            <consortium name="The Broad Institute Genomics Platform"/>
            <consortium name="The Broad Institute Genome Sequencing Center for Infectious Disease"/>
            <person name="Wu L."/>
            <person name="Ma J."/>
        </authorList>
    </citation>
    <scope>NUCLEOTIDE SEQUENCE [LARGE SCALE GENOMIC DNA]</scope>
    <source>
        <strain evidence="2">JCM 10083</strain>
    </source>
</reference>
<dbReference type="SUPFAM" id="SSF56112">
    <property type="entry name" value="Protein kinase-like (PK-like)"/>
    <property type="match status" value="1"/>
</dbReference>
<evidence type="ECO:0000313" key="2">
    <source>
        <dbReference type="Proteomes" id="UP001596514"/>
    </source>
</evidence>